<keyword evidence="1" id="KW-0813">Transport</keyword>
<dbReference type="Pfam" id="PF01152">
    <property type="entry name" value="Bac_globin"/>
    <property type="match status" value="1"/>
</dbReference>
<dbReference type="EMBL" id="QEKQ01000003">
    <property type="protein sequence ID" value="PVY77539.1"/>
    <property type="molecule type" value="Genomic_DNA"/>
</dbReference>
<evidence type="ECO:0000256" key="3">
    <source>
        <dbReference type="ARBA" id="ARBA00022723"/>
    </source>
</evidence>
<accession>A0A2U1CYI3</accession>
<keyword evidence="2 5" id="KW-0349">Heme</keyword>
<comment type="caution">
    <text evidence="7">The sequence shown here is derived from an EMBL/GenBank/DDBJ whole genome shotgun (WGS) entry which is preliminary data.</text>
</comment>
<dbReference type="AlphaFoldDB" id="A0A2U1CYI3"/>
<dbReference type="InterPro" id="IPR009050">
    <property type="entry name" value="Globin-like_sf"/>
</dbReference>
<evidence type="ECO:0000256" key="2">
    <source>
        <dbReference type="ARBA" id="ARBA00022617"/>
    </source>
</evidence>
<dbReference type="InterPro" id="IPR012292">
    <property type="entry name" value="Globin/Proto"/>
</dbReference>
<keyword evidence="3 5" id="KW-0479">Metal-binding</keyword>
<evidence type="ECO:0000256" key="6">
    <source>
        <dbReference type="SAM" id="MobiDB-lite"/>
    </source>
</evidence>
<protein>
    <submittedName>
        <fullName evidence="7">Hemoglobin</fullName>
    </submittedName>
</protein>
<evidence type="ECO:0000313" key="8">
    <source>
        <dbReference type="Proteomes" id="UP000245887"/>
    </source>
</evidence>
<feature type="binding site" description="distal binding residue" evidence="5">
    <location>
        <position position="72"/>
    </location>
    <ligand>
        <name>heme</name>
        <dbReference type="ChEBI" id="CHEBI:30413"/>
    </ligand>
    <ligandPart>
        <name>Fe</name>
        <dbReference type="ChEBI" id="CHEBI:18248"/>
    </ligandPart>
</feature>
<dbReference type="GO" id="GO:0020037">
    <property type="term" value="F:heme binding"/>
    <property type="evidence" value="ECO:0007669"/>
    <property type="project" value="InterPro"/>
</dbReference>
<dbReference type="GO" id="GO:0019825">
    <property type="term" value="F:oxygen binding"/>
    <property type="evidence" value="ECO:0007669"/>
    <property type="project" value="InterPro"/>
</dbReference>
<gene>
    <name evidence="7" type="ORF">C8D92_103226</name>
</gene>
<evidence type="ECO:0000256" key="5">
    <source>
        <dbReference type="PIRSR" id="PIRSR601486-1"/>
    </source>
</evidence>
<organism evidence="7 8">
    <name type="scientific">Tamilnaduibacter salinus</name>
    <dbReference type="NCBI Taxonomy" id="1484056"/>
    <lineage>
        <taxon>Bacteria</taxon>
        <taxon>Pseudomonadati</taxon>
        <taxon>Pseudomonadota</taxon>
        <taxon>Gammaproteobacteria</taxon>
        <taxon>Pseudomonadales</taxon>
        <taxon>Marinobacteraceae</taxon>
        <taxon>Tamilnaduibacter</taxon>
    </lineage>
</organism>
<dbReference type="GO" id="GO:0046872">
    <property type="term" value="F:metal ion binding"/>
    <property type="evidence" value="ECO:0007669"/>
    <property type="project" value="UniProtKB-KW"/>
</dbReference>
<name>A0A2U1CYI3_9GAMM</name>
<dbReference type="Gene3D" id="1.10.490.10">
    <property type="entry name" value="Globins"/>
    <property type="match status" value="1"/>
</dbReference>
<evidence type="ECO:0000256" key="4">
    <source>
        <dbReference type="ARBA" id="ARBA00023004"/>
    </source>
</evidence>
<feature type="region of interest" description="Disordered" evidence="6">
    <location>
        <begin position="134"/>
        <end position="159"/>
    </location>
</feature>
<dbReference type="Proteomes" id="UP000245887">
    <property type="component" value="Unassembled WGS sequence"/>
</dbReference>
<feature type="binding site" description="distal binding residue" evidence="5">
    <location>
        <position position="45"/>
    </location>
    <ligand>
        <name>heme</name>
        <dbReference type="ChEBI" id="CHEBI:30413"/>
    </ligand>
    <ligandPart>
        <name>Fe</name>
        <dbReference type="ChEBI" id="CHEBI:18248"/>
    </ligandPart>
</feature>
<proteinExistence type="predicted"/>
<evidence type="ECO:0000256" key="1">
    <source>
        <dbReference type="ARBA" id="ARBA00022448"/>
    </source>
</evidence>
<reference evidence="7 8" key="1">
    <citation type="submission" date="2018-04" db="EMBL/GenBank/DDBJ databases">
        <title>Genomic Encyclopedia of Type Strains, Phase IV (KMG-IV): sequencing the most valuable type-strain genomes for metagenomic binning, comparative biology and taxonomic classification.</title>
        <authorList>
            <person name="Goeker M."/>
        </authorList>
    </citation>
    <scope>NUCLEOTIDE SEQUENCE [LARGE SCALE GENOMIC DNA]</scope>
    <source>
        <strain evidence="7 8">DSM 28688</strain>
    </source>
</reference>
<keyword evidence="4 5" id="KW-0408">Iron</keyword>
<dbReference type="OrthoDB" id="25954at2"/>
<dbReference type="RefSeq" id="WP_116918748.1">
    <property type="nucleotide sequence ID" value="NZ_QEKQ01000003.1"/>
</dbReference>
<sequence>MEPKPDLDHPEAIHHLVQTFYGRLLNDPVMAPVFTEVAGVDLDAHLPTIEAYWRKMLLGEKDAYQRNMVAQHEKVHDRMPLQAVHADHWYRHFTATLDSEFEGPYADRAEYLATRILANLMKWLHERDRNRNLDTTEKDGYLPRKDTEEHGKRPSGEEK</sequence>
<evidence type="ECO:0000313" key="7">
    <source>
        <dbReference type="EMBL" id="PVY77539.1"/>
    </source>
</evidence>
<dbReference type="SUPFAM" id="SSF46458">
    <property type="entry name" value="Globin-like"/>
    <property type="match status" value="1"/>
</dbReference>
<dbReference type="CDD" id="cd08916">
    <property type="entry name" value="TrHb3_P"/>
    <property type="match status" value="1"/>
</dbReference>
<dbReference type="InterPro" id="IPR001486">
    <property type="entry name" value="Hemoglobin_trunc"/>
</dbReference>